<evidence type="ECO:0000259" key="4">
    <source>
        <dbReference type="PROSITE" id="PS50887"/>
    </source>
</evidence>
<dbReference type="Pfam" id="PF13426">
    <property type="entry name" value="PAS_9"/>
    <property type="match status" value="1"/>
</dbReference>
<evidence type="ECO:0000313" key="6">
    <source>
        <dbReference type="Proteomes" id="UP000434052"/>
    </source>
</evidence>
<feature type="coiled-coil region" evidence="1">
    <location>
        <begin position="180"/>
        <end position="239"/>
    </location>
</feature>
<keyword evidence="1" id="KW-0175">Coiled coil</keyword>
<dbReference type="GO" id="GO:0003824">
    <property type="term" value="F:catalytic activity"/>
    <property type="evidence" value="ECO:0007669"/>
    <property type="project" value="UniProtKB-ARBA"/>
</dbReference>
<dbReference type="SMART" id="SM00091">
    <property type="entry name" value="PAS"/>
    <property type="match status" value="3"/>
</dbReference>
<feature type="domain" description="PAC" evidence="3">
    <location>
        <begin position="575"/>
        <end position="627"/>
    </location>
</feature>
<dbReference type="Proteomes" id="UP000434052">
    <property type="component" value="Unassembled WGS sequence"/>
</dbReference>
<dbReference type="FunFam" id="3.30.70.270:FF:000001">
    <property type="entry name" value="Diguanylate cyclase domain protein"/>
    <property type="match status" value="1"/>
</dbReference>
<feature type="domain" description="PAC" evidence="3">
    <location>
        <begin position="447"/>
        <end position="499"/>
    </location>
</feature>
<dbReference type="NCBIfam" id="TIGR00254">
    <property type="entry name" value="GGDEF"/>
    <property type="match status" value="1"/>
</dbReference>
<comment type="caution">
    <text evidence="5">The sequence shown here is derived from an EMBL/GenBank/DDBJ whole genome shotgun (WGS) entry which is preliminary data.</text>
</comment>
<dbReference type="CDD" id="cd00130">
    <property type="entry name" value="PAS"/>
    <property type="match status" value="3"/>
</dbReference>
<dbReference type="PROSITE" id="PS50113">
    <property type="entry name" value="PAC"/>
    <property type="match status" value="2"/>
</dbReference>
<feature type="domain" description="PAS" evidence="2">
    <location>
        <begin position="243"/>
        <end position="316"/>
    </location>
</feature>
<organism evidence="5 6">
    <name type="scientific">Oceanidesulfovibrio marinus</name>
    <dbReference type="NCBI Taxonomy" id="370038"/>
    <lineage>
        <taxon>Bacteria</taxon>
        <taxon>Pseudomonadati</taxon>
        <taxon>Thermodesulfobacteriota</taxon>
        <taxon>Desulfovibrionia</taxon>
        <taxon>Desulfovibrionales</taxon>
        <taxon>Desulfovibrionaceae</taxon>
        <taxon>Oceanidesulfovibrio</taxon>
    </lineage>
</organism>
<dbReference type="PANTHER" id="PTHR44757:SF2">
    <property type="entry name" value="BIOFILM ARCHITECTURE MAINTENANCE PROTEIN MBAA"/>
    <property type="match status" value="1"/>
</dbReference>
<evidence type="ECO:0000256" key="1">
    <source>
        <dbReference type="SAM" id="Coils"/>
    </source>
</evidence>
<dbReference type="InterPro" id="IPR000014">
    <property type="entry name" value="PAS"/>
</dbReference>
<evidence type="ECO:0000313" key="5">
    <source>
        <dbReference type="EMBL" id="TVM32782.1"/>
    </source>
</evidence>
<dbReference type="SUPFAM" id="SSF55073">
    <property type="entry name" value="Nucleotide cyclase"/>
    <property type="match status" value="1"/>
</dbReference>
<name>A0A6P1ZEG9_9BACT</name>
<evidence type="ECO:0008006" key="7">
    <source>
        <dbReference type="Google" id="ProtNLM"/>
    </source>
</evidence>
<sequence length="799" mass="87925">MIAPDKSDQIKILEKRVRSLIRDKDLAMSALETAVSISALHGGDTDPHSFLGSVLEHLESVLPSLASGFFMVDEETSDFVLRSFRPAASGDRIQQEMDALVKDRMFSYAVQRRTPVVVSSMDRSCQLVLQSVATASRIRGMFLAVLENDAAIADTILALLPVLLISTANSMESLETYRYIQSVNATLEATIERLEASEQQLMSHGKQLAKEVANRTCDLTRANEQLTEEVSERRKAQQALSLERDYITAVLDTAGALILVMDSNHTVLRCNSTCSEYFCTCGEKCGGARFLEFFVPEDVDHVRDRLRAVSQSLDGSARELFEATIVDDNGSRHTLSWSCSALPGPVGEPRQLIVSGIDISEKILAEQALRDSEARFRAVFMSAGLGIVLGGLDGVFIDANPAFCAMMGYSREEIPGLTIFDLTKPEDHGPDFHARLQRLLDDEISTLTSEKQYIRKDGSWVWGQSTLSCIRTMDGDTSYLIGMISDTSERKVLEEALRAAESTYRNIFENAVEGIFLAPVDGPYLRVNPAMAAIFGYSSPESIVQDVSSAMEQLFPDPETRAKCFHSLQEDGTVRHFESRTRGRNGEAIWISISARALSDASGAVVSLEGLAEDITERKAREQQLKRLATIDELTSIPNRHLFLDRFAEMIEQSSRLGLSIALLYIDLDDFKLVNDNHGHHIGDKVLSLAAERLRHRVRKTDIVARLGGDEFCVLISNPATGADVQAAATHIIATLSAPYTFEDFTCHIGVSIGIAMFPGDGDSSDELLRKADAAMYVAKRSGGNSFAVYTQDDDNAWG</sequence>
<dbReference type="InterPro" id="IPR000700">
    <property type="entry name" value="PAS-assoc_C"/>
</dbReference>
<gene>
    <name evidence="5" type="ORF">DQK91_13810</name>
</gene>
<dbReference type="InterPro" id="IPR013655">
    <property type="entry name" value="PAS_fold_3"/>
</dbReference>
<dbReference type="InterPro" id="IPR052155">
    <property type="entry name" value="Biofilm_reg_signaling"/>
</dbReference>
<dbReference type="InterPro" id="IPR013656">
    <property type="entry name" value="PAS_4"/>
</dbReference>
<dbReference type="PANTHER" id="PTHR44757">
    <property type="entry name" value="DIGUANYLATE CYCLASE DGCP"/>
    <property type="match status" value="1"/>
</dbReference>
<dbReference type="PROSITE" id="PS50112">
    <property type="entry name" value="PAS"/>
    <property type="match status" value="3"/>
</dbReference>
<dbReference type="SUPFAM" id="SSF55785">
    <property type="entry name" value="PYP-like sensor domain (PAS domain)"/>
    <property type="match status" value="3"/>
</dbReference>
<dbReference type="EMBL" id="QMIF01000009">
    <property type="protein sequence ID" value="TVM32782.1"/>
    <property type="molecule type" value="Genomic_DNA"/>
</dbReference>
<dbReference type="InterPro" id="IPR000160">
    <property type="entry name" value="GGDEF_dom"/>
</dbReference>
<dbReference type="Gene3D" id="3.30.70.270">
    <property type="match status" value="1"/>
</dbReference>
<dbReference type="OrthoDB" id="5333838at2"/>
<dbReference type="RefSeq" id="WP_144305964.1">
    <property type="nucleotide sequence ID" value="NZ_QMIF01000009.1"/>
</dbReference>
<dbReference type="InterPro" id="IPR001610">
    <property type="entry name" value="PAC"/>
</dbReference>
<proteinExistence type="predicted"/>
<evidence type="ECO:0000259" key="2">
    <source>
        <dbReference type="PROSITE" id="PS50112"/>
    </source>
</evidence>
<dbReference type="Gene3D" id="3.30.450.20">
    <property type="entry name" value="PAS domain"/>
    <property type="match status" value="3"/>
</dbReference>
<protein>
    <recommendedName>
        <fullName evidence="7">PAS domain S-box-containing protein/diguanylate cyclase (GGDEF) domain-containing protein</fullName>
    </recommendedName>
</protein>
<dbReference type="NCBIfam" id="TIGR00229">
    <property type="entry name" value="sensory_box"/>
    <property type="match status" value="3"/>
</dbReference>
<feature type="domain" description="PAS" evidence="2">
    <location>
        <begin position="372"/>
        <end position="443"/>
    </location>
</feature>
<dbReference type="Pfam" id="PF08447">
    <property type="entry name" value="PAS_3"/>
    <property type="match status" value="1"/>
</dbReference>
<dbReference type="Pfam" id="PF08448">
    <property type="entry name" value="PAS_4"/>
    <property type="match status" value="1"/>
</dbReference>
<dbReference type="PROSITE" id="PS50887">
    <property type="entry name" value="GGDEF"/>
    <property type="match status" value="1"/>
</dbReference>
<feature type="domain" description="GGDEF" evidence="4">
    <location>
        <begin position="659"/>
        <end position="792"/>
    </location>
</feature>
<dbReference type="AlphaFoldDB" id="A0A6P1ZEG9"/>
<dbReference type="SMART" id="SM00267">
    <property type="entry name" value="GGDEF"/>
    <property type="match status" value="1"/>
</dbReference>
<dbReference type="SMART" id="SM00086">
    <property type="entry name" value="PAC"/>
    <property type="match status" value="3"/>
</dbReference>
<dbReference type="InterPro" id="IPR029787">
    <property type="entry name" value="Nucleotide_cyclase"/>
</dbReference>
<accession>A0A6P1ZEG9</accession>
<reference evidence="5 6" key="1">
    <citation type="submission" date="2018-06" db="EMBL/GenBank/DDBJ databases">
        <title>Complete genome of Desulfovibrio marinus P48SEP.</title>
        <authorList>
            <person name="Crispim J.S."/>
            <person name="Vidigal P.M.P."/>
            <person name="Silva L.C.F."/>
            <person name="Araujo L.C."/>
            <person name="Laguardia C.N."/>
            <person name="Dias R.S."/>
            <person name="Sousa M.P."/>
            <person name="Paula S.O."/>
            <person name="Silva C."/>
        </authorList>
    </citation>
    <scope>NUCLEOTIDE SEQUENCE [LARGE SCALE GENOMIC DNA]</scope>
    <source>
        <strain evidence="5 6">P48SEP</strain>
    </source>
</reference>
<evidence type="ECO:0000259" key="3">
    <source>
        <dbReference type="PROSITE" id="PS50113"/>
    </source>
</evidence>
<dbReference type="InterPro" id="IPR035965">
    <property type="entry name" value="PAS-like_dom_sf"/>
</dbReference>
<dbReference type="CDD" id="cd01949">
    <property type="entry name" value="GGDEF"/>
    <property type="match status" value="1"/>
</dbReference>
<dbReference type="Pfam" id="PF00990">
    <property type="entry name" value="GGDEF"/>
    <property type="match status" value="1"/>
</dbReference>
<dbReference type="InterPro" id="IPR043128">
    <property type="entry name" value="Rev_trsase/Diguanyl_cyclase"/>
</dbReference>
<feature type="domain" description="PAS" evidence="2">
    <location>
        <begin position="500"/>
        <end position="557"/>
    </location>
</feature>